<organism evidence="3 4">
    <name type="scientific">Methylomonas rapida</name>
    <dbReference type="NCBI Taxonomy" id="2963939"/>
    <lineage>
        <taxon>Bacteria</taxon>
        <taxon>Pseudomonadati</taxon>
        <taxon>Pseudomonadota</taxon>
        <taxon>Gammaproteobacteria</taxon>
        <taxon>Methylococcales</taxon>
        <taxon>Methylococcaceae</taxon>
        <taxon>Methylomonas</taxon>
    </lineage>
</organism>
<reference evidence="3" key="1">
    <citation type="submission" date="2022-11" db="EMBL/GenBank/DDBJ databases">
        <title>Methylomonas rapida sp. nov., Carotenoid-Producing Obligate Methanotrophs with High Growth Characteristics and Biotechnological Potential.</title>
        <authorList>
            <person name="Tikhonova E.N."/>
            <person name="Suleimanov R.Z."/>
            <person name="Miroshnikov K."/>
            <person name="Oshkin I.Y."/>
            <person name="Belova S.E."/>
            <person name="Danilova O.V."/>
            <person name="Ashikhmin A."/>
            <person name="Konopkin A."/>
            <person name="But S.Y."/>
            <person name="Khmelenina V.N."/>
            <person name="Kuznetsov N."/>
            <person name="Pimenov N.V."/>
            <person name="Dedysh S.N."/>
        </authorList>
    </citation>
    <scope>NUCLEOTIDE SEQUENCE</scope>
    <source>
        <strain evidence="3">MP1</strain>
    </source>
</reference>
<feature type="chain" id="PRO_5045268597" evidence="2">
    <location>
        <begin position="26"/>
        <end position="313"/>
    </location>
</feature>
<dbReference type="Proteomes" id="UP001162780">
    <property type="component" value="Chromosome"/>
</dbReference>
<keyword evidence="1" id="KW-0812">Transmembrane</keyword>
<name>A0ABY7GKD8_9GAMM</name>
<evidence type="ECO:0000256" key="1">
    <source>
        <dbReference type="SAM" id="Phobius"/>
    </source>
</evidence>
<evidence type="ECO:0000256" key="2">
    <source>
        <dbReference type="SAM" id="SignalP"/>
    </source>
</evidence>
<dbReference type="EMBL" id="CP113517">
    <property type="protein sequence ID" value="WAR44964.1"/>
    <property type="molecule type" value="Genomic_DNA"/>
</dbReference>
<keyword evidence="2" id="KW-0732">Signal</keyword>
<evidence type="ECO:0000313" key="4">
    <source>
        <dbReference type="Proteomes" id="UP001162780"/>
    </source>
</evidence>
<protein>
    <submittedName>
        <fullName evidence="3">Uncharacterized protein</fullName>
    </submittedName>
</protein>
<gene>
    <name evidence="3" type="ORF">NM686_000195</name>
</gene>
<accession>A0ABY7GKD8</accession>
<keyword evidence="1" id="KW-1133">Transmembrane helix</keyword>
<evidence type="ECO:0000313" key="3">
    <source>
        <dbReference type="EMBL" id="WAR44964.1"/>
    </source>
</evidence>
<feature type="transmembrane region" description="Helical" evidence="1">
    <location>
        <begin position="287"/>
        <end position="304"/>
    </location>
</feature>
<sequence>MKFTTRIPFALALLATSLSFQPAHAAPTPAGENKLRIHTSLPKKTGESLFSYTAEWRQDGGQHYHATGMSFLDANKLDESASAARVAKKLATSMKDSMIQLDPNWRGLSFDQPEEQAELVLSNKAGYALTSLVVRDYTNQALAFDLAGKSFNSEGVQLAFDLVLAADVEYLDKFSAQKPKTASQGEIEIRIDEQKPIQIKTDGKTTRELEAEIARQLNLSRLSETSLVTSQANKDTRNIKPFDGSEIQFSNLAAKSVAIDITDPSVGVLVKFKFKDENPGLEAEPRSMLGILGLVGLVAAVYFWRRKIQKPVA</sequence>
<dbReference type="RefSeq" id="WP_255189929.1">
    <property type="nucleotide sequence ID" value="NZ_CP113517.1"/>
</dbReference>
<keyword evidence="4" id="KW-1185">Reference proteome</keyword>
<feature type="signal peptide" evidence="2">
    <location>
        <begin position="1"/>
        <end position="25"/>
    </location>
</feature>
<keyword evidence="1" id="KW-0472">Membrane</keyword>
<proteinExistence type="predicted"/>